<feature type="region of interest" description="Disordered" evidence="12">
    <location>
        <begin position="195"/>
        <end position="252"/>
    </location>
</feature>
<keyword evidence="11" id="KW-0175">Coiled coil</keyword>
<dbReference type="PANTHER" id="PTHR23058">
    <property type="entry name" value="PEROXISOMAL MEMBRANE PROTEIN PEX14"/>
    <property type="match status" value="1"/>
</dbReference>
<dbReference type="Proteomes" id="UP000663881">
    <property type="component" value="Unassembled WGS sequence"/>
</dbReference>
<keyword evidence="13" id="KW-0812">Transmembrane</keyword>
<comment type="function">
    <text evidence="10">Component of the PEX13-PEX14 docking complex, a translocon channel that specifically mediates the import of peroxisomal cargo proteins bound to PEX5 receptor. The PEX13-PEX14 docking complex forms a large import pore which can be opened to a diameter of about 9 nm. Mechanistically, PEX5 receptor along with cargo proteins associates with the PEX14 subunit of the PEX13-PEX14 docking complex in the cytosol, leading to the insertion of the receptor into the organelle membrane with the concomitant translocation of the cargo into the peroxisome matrix.</text>
</comment>
<feature type="transmembrane region" description="Helical" evidence="13">
    <location>
        <begin position="74"/>
        <end position="95"/>
    </location>
</feature>
<evidence type="ECO:0000313" key="16">
    <source>
        <dbReference type="EMBL" id="CAF3794801.1"/>
    </source>
</evidence>
<dbReference type="GO" id="GO:0005778">
    <property type="term" value="C:peroxisomal membrane"/>
    <property type="evidence" value="ECO:0007669"/>
    <property type="project" value="UniProtKB-SubCell"/>
</dbReference>
<evidence type="ECO:0000256" key="1">
    <source>
        <dbReference type="ARBA" id="ARBA00005443"/>
    </source>
</evidence>
<keyword evidence="5 10" id="KW-0472">Membrane</keyword>
<dbReference type="Pfam" id="PF04695">
    <property type="entry name" value="Pex14_N"/>
    <property type="match status" value="1"/>
</dbReference>
<dbReference type="GO" id="GO:0016560">
    <property type="term" value="P:protein import into peroxisome matrix, docking"/>
    <property type="evidence" value="ECO:0007669"/>
    <property type="project" value="UniProtKB-UniRule"/>
</dbReference>
<dbReference type="OrthoDB" id="441517at2759"/>
<keyword evidence="13" id="KW-1133">Transmembrane helix</keyword>
<keyword evidence="6 10" id="KW-0576">Peroxisome</keyword>
<evidence type="ECO:0000256" key="5">
    <source>
        <dbReference type="ARBA" id="ARBA00023136"/>
    </source>
</evidence>
<evidence type="ECO:0000256" key="2">
    <source>
        <dbReference type="ARBA" id="ARBA00022448"/>
    </source>
</evidence>
<comment type="similarity">
    <text evidence="1 10">Belongs to the peroxin-14 family.</text>
</comment>
<evidence type="ECO:0000256" key="6">
    <source>
        <dbReference type="ARBA" id="ARBA00023140"/>
    </source>
</evidence>
<sequence length="252" mass="28526">MTEETVTSNNIRSDLVDTAIGFLKNAKVASESVEKKREFLQKKGLTDNEIEYAFKIIPHKETNKKIVSNNRPSFLRRILSDLILAGLIGFAFKLIKRWFRSKQSIKANDLIETIKNLQKTIQEMQTSVKRLEQTTEQLHLTLHSSPTNGSSSSLEEIKREIQQLKNLSLSRSQFPSIPKIPPTIPAWQLEEAEKRKARASPIVVETNNKTTQDDNKDDVDSIVVVSENDKRSDEENQLSISPSSASSNDTYA</sequence>
<dbReference type="PANTHER" id="PTHR23058:SF0">
    <property type="entry name" value="PEROXISOMAL MEMBRANE PROTEIN PEX14"/>
    <property type="match status" value="1"/>
</dbReference>
<comment type="caution">
    <text evidence="15">The sequence shown here is derived from an EMBL/GenBank/DDBJ whole genome shotgun (WGS) entry which is preliminary data.</text>
</comment>
<dbReference type="Gene3D" id="1.10.10.10">
    <property type="entry name" value="Winged helix-like DNA-binding domain superfamily/Winged helix DNA-binding domain"/>
    <property type="match status" value="1"/>
</dbReference>
<evidence type="ECO:0000256" key="10">
    <source>
        <dbReference type="RuleBase" id="RU367032"/>
    </source>
</evidence>
<evidence type="ECO:0000256" key="13">
    <source>
        <dbReference type="SAM" id="Phobius"/>
    </source>
</evidence>
<dbReference type="GO" id="GO:1990429">
    <property type="term" value="C:peroxisomal importomer complex"/>
    <property type="evidence" value="ECO:0007669"/>
    <property type="project" value="TreeGrafter"/>
</dbReference>
<keyword evidence="2 10" id="KW-0813">Transport</keyword>
<feature type="domain" description="Peroxisome membrane anchor protein Pex14p N-terminal" evidence="14">
    <location>
        <begin position="12"/>
        <end position="55"/>
    </location>
</feature>
<evidence type="ECO:0000256" key="8">
    <source>
        <dbReference type="ARBA" id="ARBA00029691"/>
    </source>
</evidence>
<dbReference type="Proteomes" id="UP000663891">
    <property type="component" value="Unassembled WGS sequence"/>
</dbReference>
<protein>
    <recommendedName>
        <fullName evidence="7 10">Peroxisomal membrane protein PEX14</fullName>
    </recommendedName>
    <alternativeName>
        <fullName evidence="8 10">Peroxin-14</fullName>
    </alternativeName>
</protein>
<evidence type="ECO:0000256" key="7">
    <source>
        <dbReference type="ARBA" id="ARBA00029502"/>
    </source>
</evidence>
<keyword evidence="3 10" id="KW-0653">Protein transport</keyword>
<accession>A0A814GEV0</accession>
<dbReference type="EMBL" id="CAJOAY010001110">
    <property type="protein sequence ID" value="CAF3794801.1"/>
    <property type="molecule type" value="Genomic_DNA"/>
</dbReference>
<evidence type="ECO:0000256" key="3">
    <source>
        <dbReference type="ARBA" id="ARBA00022927"/>
    </source>
</evidence>
<feature type="compositionally biased region" description="Polar residues" evidence="12">
    <location>
        <begin position="237"/>
        <end position="252"/>
    </location>
</feature>
<comment type="subcellular location">
    <subcellularLocation>
        <location evidence="9 10">Peroxisome membrane</location>
    </subcellularLocation>
</comment>
<reference evidence="15" key="1">
    <citation type="submission" date="2021-02" db="EMBL/GenBank/DDBJ databases">
        <authorList>
            <person name="Nowell W R."/>
        </authorList>
    </citation>
    <scope>NUCLEOTIDE SEQUENCE</scope>
</reference>
<dbReference type="AlphaFoldDB" id="A0A814GEV0"/>
<dbReference type="GO" id="GO:0005102">
    <property type="term" value="F:signaling receptor binding"/>
    <property type="evidence" value="ECO:0007669"/>
    <property type="project" value="TreeGrafter"/>
</dbReference>
<evidence type="ECO:0000259" key="14">
    <source>
        <dbReference type="Pfam" id="PF04695"/>
    </source>
</evidence>
<dbReference type="InterPro" id="IPR025655">
    <property type="entry name" value="PEX14"/>
</dbReference>
<organism evidence="15 17">
    <name type="scientific">Adineta steineri</name>
    <dbReference type="NCBI Taxonomy" id="433720"/>
    <lineage>
        <taxon>Eukaryota</taxon>
        <taxon>Metazoa</taxon>
        <taxon>Spiralia</taxon>
        <taxon>Gnathifera</taxon>
        <taxon>Rotifera</taxon>
        <taxon>Eurotatoria</taxon>
        <taxon>Bdelloidea</taxon>
        <taxon>Adinetida</taxon>
        <taxon>Adinetidae</taxon>
        <taxon>Adineta</taxon>
    </lineage>
</organism>
<dbReference type="EMBL" id="CAJNON010000120">
    <property type="protein sequence ID" value="CAF0995436.1"/>
    <property type="molecule type" value="Genomic_DNA"/>
</dbReference>
<evidence type="ECO:0000256" key="4">
    <source>
        <dbReference type="ARBA" id="ARBA00023010"/>
    </source>
</evidence>
<dbReference type="InterPro" id="IPR036388">
    <property type="entry name" value="WH-like_DNA-bd_sf"/>
</dbReference>
<name>A0A814GEV0_9BILA</name>
<gene>
    <name evidence="16" type="ORF">OKA104_LOCUS18127</name>
    <name evidence="15" type="ORF">VCS650_LOCUS14432</name>
</gene>
<evidence type="ECO:0000256" key="9">
    <source>
        <dbReference type="ARBA" id="ARBA00046271"/>
    </source>
</evidence>
<evidence type="ECO:0000313" key="17">
    <source>
        <dbReference type="Proteomes" id="UP000663891"/>
    </source>
</evidence>
<evidence type="ECO:0000256" key="12">
    <source>
        <dbReference type="SAM" id="MobiDB-lite"/>
    </source>
</evidence>
<proteinExistence type="inferred from homology"/>
<evidence type="ECO:0000256" key="11">
    <source>
        <dbReference type="SAM" id="Coils"/>
    </source>
</evidence>
<evidence type="ECO:0000313" key="15">
    <source>
        <dbReference type="EMBL" id="CAF0995436.1"/>
    </source>
</evidence>
<keyword evidence="4" id="KW-0811">Translocation</keyword>
<feature type="coiled-coil region" evidence="11">
    <location>
        <begin position="107"/>
        <end position="141"/>
    </location>
</feature>
<dbReference type="InterPro" id="IPR006785">
    <property type="entry name" value="Pex14_N"/>
</dbReference>